<evidence type="ECO:0000313" key="2">
    <source>
        <dbReference type="EMBL" id="CAG9765838.1"/>
    </source>
</evidence>
<dbReference type="AlphaFoldDB" id="A0A9N9MRY1"/>
<organism evidence="2 3">
    <name type="scientific">Ceutorhynchus assimilis</name>
    <name type="common">cabbage seed weevil</name>
    <dbReference type="NCBI Taxonomy" id="467358"/>
    <lineage>
        <taxon>Eukaryota</taxon>
        <taxon>Metazoa</taxon>
        <taxon>Ecdysozoa</taxon>
        <taxon>Arthropoda</taxon>
        <taxon>Hexapoda</taxon>
        <taxon>Insecta</taxon>
        <taxon>Pterygota</taxon>
        <taxon>Neoptera</taxon>
        <taxon>Endopterygota</taxon>
        <taxon>Coleoptera</taxon>
        <taxon>Polyphaga</taxon>
        <taxon>Cucujiformia</taxon>
        <taxon>Curculionidae</taxon>
        <taxon>Ceutorhynchinae</taxon>
        <taxon>Ceutorhynchus</taxon>
    </lineage>
</organism>
<sequence>MDFKCCKNKTTKEIKNLFCIVCANVFHKSCSERNVFQKLGQHKIICSKTCCEVFEQGKNNQVTLEQLDTKLLEKNEEIALLANLVEKLKHEILQKDIMHEKKEIDNQDVVQKLNIEITDLQNDLKHKDNHIKRLERGSQRFNEEAEEVEEIFNRKIVEFLKTIEDLRLKLPDLESQAKKMIEDAGFTVGKAHCAIEAKPPVQWNKGRASIYILRTAFGVDWSERLRIIYVGDDVTNEDAMMDLKSMAATFRVTSSHIIKISAERRVPSTDSVLTMLKWVERHLSRRKLPIDPGNYRRNSMAKSITSAVQIEMSMQVPGYSSPPLPSKSTNYLGSTVTPVFSLYVF</sequence>
<gene>
    <name evidence="2" type="ORF">CEUTPL_LOCUS6441</name>
</gene>
<dbReference type="InterPro" id="IPR023214">
    <property type="entry name" value="HAD_sf"/>
</dbReference>
<proteinExistence type="predicted"/>
<dbReference type="SUPFAM" id="SSF56784">
    <property type="entry name" value="HAD-like"/>
    <property type="match status" value="1"/>
</dbReference>
<dbReference type="Gene3D" id="3.40.50.1000">
    <property type="entry name" value="HAD superfamily/HAD-like"/>
    <property type="match status" value="1"/>
</dbReference>
<accession>A0A9N9MRY1</accession>
<feature type="coiled-coil region" evidence="1">
    <location>
        <begin position="64"/>
        <end position="183"/>
    </location>
</feature>
<dbReference type="InterPro" id="IPR036412">
    <property type="entry name" value="HAD-like_sf"/>
</dbReference>
<name>A0A9N9MRY1_9CUCU</name>
<dbReference type="OrthoDB" id="755951at2759"/>
<dbReference type="Proteomes" id="UP001152799">
    <property type="component" value="Chromosome 3"/>
</dbReference>
<reference evidence="2" key="1">
    <citation type="submission" date="2022-01" db="EMBL/GenBank/DDBJ databases">
        <authorList>
            <person name="King R."/>
        </authorList>
    </citation>
    <scope>NUCLEOTIDE SEQUENCE</scope>
</reference>
<protein>
    <submittedName>
        <fullName evidence="2">Uncharacterized protein</fullName>
    </submittedName>
</protein>
<dbReference type="EMBL" id="OU892279">
    <property type="protein sequence ID" value="CAG9765838.1"/>
    <property type="molecule type" value="Genomic_DNA"/>
</dbReference>
<keyword evidence="1" id="KW-0175">Coiled coil</keyword>
<evidence type="ECO:0000313" key="3">
    <source>
        <dbReference type="Proteomes" id="UP001152799"/>
    </source>
</evidence>
<keyword evidence="3" id="KW-1185">Reference proteome</keyword>
<evidence type="ECO:0000256" key="1">
    <source>
        <dbReference type="SAM" id="Coils"/>
    </source>
</evidence>